<feature type="non-terminal residue" evidence="1">
    <location>
        <position position="1"/>
    </location>
</feature>
<reference evidence="1" key="1">
    <citation type="submission" date="2023-03" db="EMBL/GenBank/DDBJ databases">
        <title>Massive genome expansion in bonnet fungi (Mycena s.s.) driven by repeated elements and novel gene families across ecological guilds.</title>
        <authorList>
            <consortium name="Lawrence Berkeley National Laboratory"/>
            <person name="Harder C.B."/>
            <person name="Miyauchi S."/>
            <person name="Viragh M."/>
            <person name="Kuo A."/>
            <person name="Thoen E."/>
            <person name="Andreopoulos B."/>
            <person name="Lu D."/>
            <person name="Skrede I."/>
            <person name="Drula E."/>
            <person name="Henrissat B."/>
            <person name="Morin E."/>
            <person name="Kohler A."/>
            <person name="Barry K."/>
            <person name="LaButti K."/>
            <person name="Morin E."/>
            <person name="Salamov A."/>
            <person name="Lipzen A."/>
            <person name="Mereny Z."/>
            <person name="Hegedus B."/>
            <person name="Baldrian P."/>
            <person name="Stursova M."/>
            <person name="Weitz H."/>
            <person name="Taylor A."/>
            <person name="Grigoriev I.V."/>
            <person name="Nagy L.G."/>
            <person name="Martin F."/>
            <person name="Kauserud H."/>
        </authorList>
    </citation>
    <scope>NUCLEOTIDE SEQUENCE</scope>
    <source>
        <strain evidence="1">CBHHK002</strain>
    </source>
</reference>
<gene>
    <name evidence="1" type="ORF">DFH08DRAFT_620036</name>
</gene>
<organism evidence="1 2">
    <name type="scientific">Mycena albidolilacea</name>
    <dbReference type="NCBI Taxonomy" id="1033008"/>
    <lineage>
        <taxon>Eukaryota</taxon>
        <taxon>Fungi</taxon>
        <taxon>Dikarya</taxon>
        <taxon>Basidiomycota</taxon>
        <taxon>Agaricomycotina</taxon>
        <taxon>Agaricomycetes</taxon>
        <taxon>Agaricomycetidae</taxon>
        <taxon>Agaricales</taxon>
        <taxon>Marasmiineae</taxon>
        <taxon>Mycenaceae</taxon>
        <taxon>Mycena</taxon>
    </lineage>
</organism>
<keyword evidence="2" id="KW-1185">Reference proteome</keyword>
<dbReference type="EMBL" id="JARIHO010000015">
    <property type="protein sequence ID" value="KAJ7349753.1"/>
    <property type="molecule type" value="Genomic_DNA"/>
</dbReference>
<accession>A0AAD7EUV4</accession>
<dbReference type="Proteomes" id="UP001218218">
    <property type="component" value="Unassembled WGS sequence"/>
</dbReference>
<sequence>IGDLLADGTQAMLECLQPYPGDELIDVDDRRRRHARFKVSRVSEHDYVVWDEFFHEIFVLPARLLLVKHFQVGNWFAAQLCRALDIPKYRAKGLYNIPVDDLLAGGAENYLH</sequence>
<evidence type="ECO:0000313" key="2">
    <source>
        <dbReference type="Proteomes" id="UP001218218"/>
    </source>
</evidence>
<name>A0AAD7EUV4_9AGAR</name>
<comment type="caution">
    <text evidence="1">The sequence shown here is derived from an EMBL/GenBank/DDBJ whole genome shotgun (WGS) entry which is preliminary data.</text>
</comment>
<proteinExistence type="predicted"/>
<evidence type="ECO:0000313" key="1">
    <source>
        <dbReference type="EMBL" id="KAJ7349753.1"/>
    </source>
</evidence>
<protein>
    <submittedName>
        <fullName evidence="1">Uncharacterized protein</fullName>
    </submittedName>
</protein>
<dbReference type="AlphaFoldDB" id="A0AAD7EUV4"/>
<feature type="non-terminal residue" evidence="1">
    <location>
        <position position="112"/>
    </location>
</feature>